<dbReference type="Proteomes" id="UP000694892">
    <property type="component" value="Chromosome 9_10L"/>
</dbReference>
<dbReference type="EMBL" id="CM004482">
    <property type="protein sequence ID" value="OCT63495.1"/>
    <property type="molecule type" value="Genomic_DNA"/>
</dbReference>
<gene>
    <name evidence="1" type="ORF">XELAEV_18044594mg</name>
</gene>
<sequence>MVTVLSIHCNQCMLYIRIHQVQPDCCTQIFTHISTNYFFLFRNNILHQQYRCYDLKKVEQLMCVLRNTKPCCTALLYHTLLSCC</sequence>
<accession>A0A974BZP6</accession>
<evidence type="ECO:0000313" key="2">
    <source>
        <dbReference type="Proteomes" id="UP000694892"/>
    </source>
</evidence>
<dbReference type="AlphaFoldDB" id="A0A974BZP6"/>
<organism evidence="1 2">
    <name type="scientific">Xenopus laevis</name>
    <name type="common">African clawed frog</name>
    <dbReference type="NCBI Taxonomy" id="8355"/>
    <lineage>
        <taxon>Eukaryota</taxon>
        <taxon>Metazoa</taxon>
        <taxon>Chordata</taxon>
        <taxon>Craniata</taxon>
        <taxon>Vertebrata</taxon>
        <taxon>Euteleostomi</taxon>
        <taxon>Amphibia</taxon>
        <taxon>Batrachia</taxon>
        <taxon>Anura</taxon>
        <taxon>Pipoidea</taxon>
        <taxon>Pipidae</taxon>
        <taxon>Xenopodinae</taxon>
        <taxon>Xenopus</taxon>
        <taxon>Xenopus</taxon>
    </lineage>
</organism>
<reference evidence="2" key="1">
    <citation type="journal article" date="2016" name="Nature">
        <title>Genome evolution in the allotetraploid frog Xenopus laevis.</title>
        <authorList>
            <person name="Session A.M."/>
            <person name="Uno Y."/>
            <person name="Kwon T."/>
            <person name="Chapman J.A."/>
            <person name="Toyoda A."/>
            <person name="Takahashi S."/>
            <person name="Fukui A."/>
            <person name="Hikosaka A."/>
            <person name="Suzuki A."/>
            <person name="Kondo M."/>
            <person name="van Heeringen S.J."/>
            <person name="Quigley I."/>
            <person name="Heinz S."/>
            <person name="Ogino H."/>
            <person name="Ochi H."/>
            <person name="Hellsten U."/>
            <person name="Lyons J.B."/>
            <person name="Simakov O."/>
            <person name="Putnam N."/>
            <person name="Stites J."/>
            <person name="Kuroki Y."/>
            <person name="Tanaka T."/>
            <person name="Michiue T."/>
            <person name="Watanabe M."/>
            <person name="Bogdanovic O."/>
            <person name="Lister R."/>
            <person name="Georgiou G."/>
            <person name="Paranjpe S.S."/>
            <person name="van Kruijsbergen I."/>
            <person name="Shu S."/>
            <person name="Carlson J."/>
            <person name="Kinoshita T."/>
            <person name="Ohta Y."/>
            <person name="Mawaribuchi S."/>
            <person name="Jenkins J."/>
            <person name="Grimwood J."/>
            <person name="Schmutz J."/>
            <person name="Mitros T."/>
            <person name="Mozaffari S.V."/>
            <person name="Suzuki Y."/>
            <person name="Haramoto Y."/>
            <person name="Yamamoto T.S."/>
            <person name="Takagi C."/>
            <person name="Heald R."/>
            <person name="Miller K."/>
            <person name="Haudenschild C."/>
            <person name="Kitzman J."/>
            <person name="Nakayama T."/>
            <person name="Izutsu Y."/>
            <person name="Robert J."/>
            <person name="Fortriede J."/>
            <person name="Burns K."/>
            <person name="Lotay V."/>
            <person name="Karimi K."/>
            <person name="Yasuoka Y."/>
            <person name="Dichmann D.S."/>
            <person name="Flajnik M.F."/>
            <person name="Houston D.W."/>
            <person name="Shendure J."/>
            <person name="DuPasquier L."/>
            <person name="Vize P.D."/>
            <person name="Zorn A.M."/>
            <person name="Ito M."/>
            <person name="Marcotte E.M."/>
            <person name="Wallingford J.B."/>
            <person name="Ito Y."/>
            <person name="Asashima M."/>
            <person name="Ueno N."/>
            <person name="Matsuda Y."/>
            <person name="Veenstra G.J."/>
            <person name="Fujiyama A."/>
            <person name="Harland R.M."/>
            <person name="Taira M."/>
            <person name="Rokhsar D.S."/>
        </authorList>
    </citation>
    <scope>NUCLEOTIDE SEQUENCE [LARGE SCALE GENOMIC DNA]</scope>
    <source>
        <strain evidence="2">J</strain>
    </source>
</reference>
<name>A0A974BZP6_XENLA</name>
<protein>
    <submittedName>
        <fullName evidence="1">Uncharacterized protein</fullName>
    </submittedName>
</protein>
<proteinExistence type="predicted"/>
<evidence type="ECO:0000313" key="1">
    <source>
        <dbReference type="EMBL" id="OCT63495.1"/>
    </source>
</evidence>